<evidence type="ECO:0000313" key="3">
    <source>
        <dbReference type="Proteomes" id="UP000652219"/>
    </source>
</evidence>
<evidence type="ECO:0000313" key="2">
    <source>
        <dbReference type="EMBL" id="KAF6807577.1"/>
    </source>
</evidence>
<accession>A0A8H6J729</accession>
<dbReference type="Proteomes" id="UP000652219">
    <property type="component" value="Unassembled WGS sequence"/>
</dbReference>
<reference evidence="2 3" key="1">
    <citation type="journal article" date="2020" name="Phytopathology">
        <title>Genome Sequence Resources of Colletotrichum truncatum, C. plurivorum, C. musicola, and C. sojae: Four Species Pathogenic to Soybean (Glycine max).</title>
        <authorList>
            <person name="Rogerio F."/>
            <person name="Boufleur T.R."/>
            <person name="Ciampi-Guillardi M."/>
            <person name="Sukno S.A."/>
            <person name="Thon M.R."/>
            <person name="Massola Junior N.S."/>
            <person name="Baroncelli R."/>
        </authorList>
    </citation>
    <scope>NUCLEOTIDE SEQUENCE [LARGE SCALE GENOMIC DNA]</scope>
    <source>
        <strain evidence="2 3">LFN0009</strain>
    </source>
</reference>
<feature type="compositionally biased region" description="Polar residues" evidence="1">
    <location>
        <begin position="75"/>
        <end position="94"/>
    </location>
</feature>
<comment type="caution">
    <text evidence="2">The sequence shown here is derived from an EMBL/GenBank/DDBJ whole genome shotgun (WGS) entry which is preliminary data.</text>
</comment>
<keyword evidence="3" id="KW-1185">Reference proteome</keyword>
<name>A0A8H6J729_9PEZI</name>
<feature type="region of interest" description="Disordered" evidence="1">
    <location>
        <begin position="75"/>
        <end position="113"/>
    </location>
</feature>
<dbReference type="AlphaFoldDB" id="A0A8H6J729"/>
<organism evidence="2 3">
    <name type="scientific">Colletotrichum sojae</name>
    <dbReference type="NCBI Taxonomy" id="2175907"/>
    <lineage>
        <taxon>Eukaryota</taxon>
        <taxon>Fungi</taxon>
        <taxon>Dikarya</taxon>
        <taxon>Ascomycota</taxon>
        <taxon>Pezizomycotina</taxon>
        <taxon>Sordariomycetes</taxon>
        <taxon>Hypocreomycetidae</taxon>
        <taxon>Glomerellales</taxon>
        <taxon>Glomerellaceae</taxon>
        <taxon>Colletotrichum</taxon>
        <taxon>Colletotrichum orchidearum species complex</taxon>
    </lineage>
</organism>
<dbReference type="EMBL" id="WIGN01000134">
    <property type="protein sequence ID" value="KAF6807577.1"/>
    <property type="molecule type" value="Genomic_DNA"/>
</dbReference>
<sequence length="122" mass="12587">MGGREGLATLGQQLLREATGLASSEQVPEGKVPAHPMAYLGTPKRKQQRILGQEEAARDGRGGYTAWDTKSTLFLSLGGTTSPEGTDWSPQEEATPSLGGHLTAAGTGARSRGAAVVVGEVV</sequence>
<feature type="compositionally biased region" description="Low complexity" evidence="1">
    <location>
        <begin position="98"/>
        <end position="113"/>
    </location>
</feature>
<gene>
    <name evidence="2" type="ORF">CSOJ01_08092</name>
</gene>
<protein>
    <submittedName>
        <fullName evidence="2">Uncharacterized protein</fullName>
    </submittedName>
</protein>
<proteinExistence type="predicted"/>
<evidence type="ECO:0000256" key="1">
    <source>
        <dbReference type="SAM" id="MobiDB-lite"/>
    </source>
</evidence>